<evidence type="ECO:0000313" key="2">
    <source>
        <dbReference type="Proteomes" id="UP000793456"/>
    </source>
</evidence>
<evidence type="ECO:0000313" key="1">
    <source>
        <dbReference type="EMBL" id="TMS18856.1"/>
    </source>
</evidence>
<dbReference type="EMBL" id="CM011678">
    <property type="protein sequence ID" value="TMS18856.1"/>
    <property type="molecule type" value="Genomic_DNA"/>
</dbReference>
<keyword evidence="2" id="KW-1185">Reference proteome</keyword>
<sequence length="176" mass="20946">MVREKRGKPVQRPRRTQRYEEDDPEGFKNMPVPDKRSSQYTKDKIDEFHDEKIAKLLASGVQSESDPEELDDERRRREEEEEEEEGTDMESDLEGKKEEDLPNDMAWGTKKKMFYDTDYVTTKGRTQEELEAEEKEEEEEANRIQKRLAANLSEEDYDLNFFQVFSYCESLLYTCS</sequence>
<name>A0ACD3RIS9_LARCR</name>
<dbReference type="Proteomes" id="UP000793456">
    <property type="component" value="Chromosome V"/>
</dbReference>
<comment type="caution">
    <text evidence="1">The sequence shown here is derived from an EMBL/GenBank/DDBJ whole genome shotgun (WGS) entry which is preliminary data.</text>
</comment>
<accession>A0ACD3RIS9</accession>
<gene>
    <name evidence="1" type="ORF">E3U43_003177</name>
</gene>
<protein>
    <submittedName>
        <fullName evidence="1">Uncharacterized protein</fullName>
    </submittedName>
</protein>
<organism evidence="1 2">
    <name type="scientific">Larimichthys crocea</name>
    <name type="common">Large yellow croaker</name>
    <name type="synonym">Pseudosciaena crocea</name>
    <dbReference type="NCBI Taxonomy" id="215358"/>
    <lineage>
        <taxon>Eukaryota</taxon>
        <taxon>Metazoa</taxon>
        <taxon>Chordata</taxon>
        <taxon>Craniata</taxon>
        <taxon>Vertebrata</taxon>
        <taxon>Euteleostomi</taxon>
        <taxon>Actinopterygii</taxon>
        <taxon>Neopterygii</taxon>
        <taxon>Teleostei</taxon>
        <taxon>Neoteleostei</taxon>
        <taxon>Acanthomorphata</taxon>
        <taxon>Eupercaria</taxon>
        <taxon>Sciaenidae</taxon>
        <taxon>Larimichthys</taxon>
    </lineage>
</organism>
<proteinExistence type="predicted"/>
<reference evidence="1" key="1">
    <citation type="submission" date="2018-11" db="EMBL/GenBank/DDBJ databases">
        <title>The sequence and de novo assembly of Larimichthys crocea genome using PacBio and Hi-C technologies.</title>
        <authorList>
            <person name="Xu P."/>
            <person name="Chen B."/>
            <person name="Zhou Z."/>
            <person name="Ke Q."/>
            <person name="Wu Y."/>
            <person name="Bai H."/>
            <person name="Pu F."/>
        </authorList>
    </citation>
    <scope>NUCLEOTIDE SEQUENCE</scope>
    <source>
        <tissue evidence="1">Muscle</tissue>
    </source>
</reference>